<evidence type="ECO:0000313" key="2">
    <source>
        <dbReference type="EMBL" id="KAB1988312.1"/>
    </source>
</evidence>
<dbReference type="AlphaFoldDB" id="A0A7J5DI33"/>
<reference evidence="2 3" key="1">
    <citation type="submission" date="2019-09" db="EMBL/GenBank/DDBJ databases">
        <title>Isolation and identification of active actinomycetes.</title>
        <authorList>
            <person name="Yu Z."/>
            <person name="Han C."/>
            <person name="Yu B."/>
        </authorList>
    </citation>
    <scope>NUCLEOTIDE SEQUENCE [LARGE SCALE GENOMIC DNA]</scope>
    <source>
        <strain evidence="2 3">NEAU-H2</strain>
    </source>
</reference>
<proteinExistence type="predicted"/>
<keyword evidence="1" id="KW-0472">Membrane</keyword>
<evidence type="ECO:0000313" key="3">
    <source>
        <dbReference type="Proteomes" id="UP000442990"/>
    </source>
</evidence>
<sequence length="109" mass="11384">MNALLSLVKRLLLFAGVAALASLILPQLGVVVTRNTSYATAIHDNWDATAAVSGLLLFGALEVWWGCWLLFTVSGGMVDSNIPKGMTSLLVGVALVVVAAVVLTTTVFP</sequence>
<keyword evidence="1" id="KW-0812">Transmembrane</keyword>
<gene>
    <name evidence="2" type="ORF">F8144_14030</name>
</gene>
<evidence type="ECO:0000256" key="1">
    <source>
        <dbReference type="SAM" id="Phobius"/>
    </source>
</evidence>
<keyword evidence="1" id="KW-1133">Transmembrane helix</keyword>
<organism evidence="2 3">
    <name type="scientific">Streptomyces triticiradicis</name>
    <dbReference type="NCBI Taxonomy" id="2651189"/>
    <lineage>
        <taxon>Bacteria</taxon>
        <taxon>Bacillati</taxon>
        <taxon>Actinomycetota</taxon>
        <taxon>Actinomycetes</taxon>
        <taxon>Kitasatosporales</taxon>
        <taxon>Streptomycetaceae</taxon>
        <taxon>Streptomyces</taxon>
    </lineage>
</organism>
<protein>
    <submittedName>
        <fullName evidence="2">Uncharacterized protein</fullName>
    </submittedName>
</protein>
<comment type="caution">
    <text evidence="2">The sequence shown here is derived from an EMBL/GenBank/DDBJ whole genome shotgun (WGS) entry which is preliminary data.</text>
</comment>
<keyword evidence="3" id="KW-1185">Reference proteome</keyword>
<name>A0A7J5DI33_9ACTN</name>
<feature type="transmembrane region" description="Helical" evidence="1">
    <location>
        <begin position="50"/>
        <end position="73"/>
    </location>
</feature>
<feature type="transmembrane region" description="Helical" evidence="1">
    <location>
        <begin position="85"/>
        <end position="108"/>
    </location>
</feature>
<accession>A0A7J5DI33</accession>
<dbReference type="Proteomes" id="UP000442990">
    <property type="component" value="Unassembled WGS sequence"/>
</dbReference>
<dbReference type="EMBL" id="WBKG01000009">
    <property type="protein sequence ID" value="KAB1988312.1"/>
    <property type="molecule type" value="Genomic_DNA"/>
</dbReference>
<dbReference type="RefSeq" id="WP_151469625.1">
    <property type="nucleotide sequence ID" value="NZ_WBKG01000009.1"/>
</dbReference>